<evidence type="ECO:0000313" key="2">
    <source>
        <dbReference type="EMBL" id="GGE09791.1"/>
    </source>
</evidence>
<dbReference type="InterPro" id="IPR027417">
    <property type="entry name" value="P-loop_NTPase"/>
</dbReference>
<name>A0A917E6N9_9FLAO</name>
<dbReference type="RefSeq" id="WP_188405629.1">
    <property type="nucleotide sequence ID" value="NZ_BMGL01000004.1"/>
</dbReference>
<dbReference type="EMBL" id="BMGL01000004">
    <property type="protein sequence ID" value="GGE09791.1"/>
    <property type="molecule type" value="Genomic_DNA"/>
</dbReference>
<keyword evidence="3" id="KW-1185">Reference proteome</keyword>
<dbReference type="Gene3D" id="3.40.50.300">
    <property type="entry name" value="P-loop containing nucleotide triphosphate hydrolases"/>
    <property type="match status" value="1"/>
</dbReference>
<evidence type="ECO:0000313" key="3">
    <source>
        <dbReference type="Proteomes" id="UP000599688"/>
    </source>
</evidence>
<organism evidence="2 3">
    <name type="scientific">Psychroflexus salis</name>
    <dbReference type="NCBI Taxonomy" id="1526574"/>
    <lineage>
        <taxon>Bacteria</taxon>
        <taxon>Pseudomonadati</taxon>
        <taxon>Bacteroidota</taxon>
        <taxon>Flavobacteriia</taxon>
        <taxon>Flavobacteriales</taxon>
        <taxon>Flavobacteriaceae</taxon>
        <taxon>Psychroflexus</taxon>
    </lineage>
</organism>
<accession>A0A917E6N9</accession>
<protein>
    <submittedName>
        <fullName evidence="2">ATPase</fullName>
    </submittedName>
</protein>
<dbReference type="AlphaFoldDB" id="A0A917E6N9"/>
<proteinExistence type="predicted"/>
<dbReference type="Proteomes" id="UP000599688">
    <property type="component" value="Unassembled WGS sequence"/>
</dbReference>
<dbReference type="InterPro" id="IPR038727">
    <property type="entry name" value="NadR/Ttd14_AAA_dom"/>
</dbReference>
<feature type="domain" description="NadR/Ttd14 AAA" evidence="1">
    <location>
        <begin position="8"/>
        <end position="171"/>
    </location>
</feature>
<reference evidence="2 3" key="1">
    <citation type="journal article" date="2014" name="Int. J. Syst. Evol. Microbiol.">
        <title>Complete genome sequence of Corynebacterium casei LMG S-19264T (=DSM 44701T), isolated from a smear-ripened cheese.</title>
        <authorList>
            <consortium name="US DOE Joint Genome Institute (JGI-PGF)"/>
            <person name="Walter F."/>
            <person name="Albersmeier A."/>
            <person name="Kalinowski J."/>
            <person name="Ruckert C."/>
        </authorList>
    </citation>
    <scope>NUCLEOTIDE SEQUENCE [LARGE SCALE GENOMIC DNA]</scope>
    <source>
        <strain evidence="2 3">CGMCC 1.12925</strain>
    </source>
</reference>
<sequence>MKQKTKKHLLIGGPGTGKSSTLDYIEKLGFKCFPEIAREITLAAQQKGIDQLFLTDPLAFSNALLDGRIEQFNQAGLLQNKVVFIDRGIPDISAYLDFAKQNYPNNYKIANQKYIYDKVFHFPIWKEIFMNDNERYEGFKELNQIDLCLKSTYKNLGYNLIEVPKASIKERADFIIQHS</sequence>
<comment type="caution">
    <text evidence="2">The sequence shown here is derived from an EMBL/GenBank/DDBJ whole genome shotgun (WGS) entry which is preliminary data.</text>
</comment>
<dbReference type="SUPFAM" id="SSF52540">
    <property type="entry name" value="P-loop containing nucleoside triphosphate hydrolases"/>
    <property type="match status" value="1"/>
</dbReference>
<gene>
    <name evidence="2" type="ORF">GCM10010831_09170</name>
</gene>
<evidence type="ECO:0000259" key="1">
    <source>
        <dbReference type="Pfam" id="PF13521"/>
    </source>
</evidence>
<dbReference type="Pfam" id="PF13521">
    <property type="entry name" value="AAA_28"/>
    <property type="match status" value="1"/>
</dbReference>